<dbReference type="Pfam" id="PF01900">
    <property type="entry name" value="RNase_P_Rpp14"/>
    <property type="match status" value="1"/>
</dbReference>
<comment type="similarity">
    <text evidence="1">Belongs to the eukaryotic/archaeal RNase P protein component 2 family.</text>
</comment>
<dbReference type="GO" id="GO:0001682">
    <property type="term" value="P:tRNA 5'-leader removal"/>
    <property type="evidence" value="ECO:0007669"/>
    <property type="project" value="InterPro"/>
</dbReference>
<dbReference type="InterPro" id="IPR038085">
    <property type="entry name" value="Rnp2-like_sf"/>
</dbReference>
<dbReference type="EMBL" id="KZ819196">
    <property type="protein sequence ID" value="PWY99003.1"/>
    <property type="molecule type" value="Genomic_DNA"/>
</dbReference>
<dbReference type="Proteomes" id="UP000246740">
    <property type="component" value="Unassembled WGS sequence"/>
</dbReference>
<feature type="compositionally biased region" description="Low complexity" evidence="3">
    <location>
        <begin position="224"/>
        <end position="238"/>
    </location>
</feature>
<evidence type="ECO:0000256" key="1">
    <source>
        <dbReference type="ARBA" id="ARBA00010800"/>
    </source>
</evidence>
<evidence type="ECO:0000256" key="3">
    <source>
        <dbReference type="SAM" id="MobiDB-lite"/>
    </source>
</evidence>
<evidence type="ECO:0000256" key="2">
    <source>
        <dbReference type="ARBA" id="ARBA00022694"/>
    </source>
</evidence>
<sequence length="267" mass="28605">MVRFKNRWLLLGIDDRSIAARSPFPDPLATYNDAVSKPPNVAASLSAQLITRLLRASLLLNFGDVAAGAYGGALACRYYSPHTGTAIVRCSREAARHVWAAATLISSPVETSNSASALAHSSHANTLEPASLRVRVVHCGGTIKKVQTKAIELDRKTIINLRQRQLRHAAASKAAHARRTTNTPPVLSEPAPTVVASFGVPADEDEDLGEALAETSEQPTDTIQPSMQSAAPQSQSRAKPQHTKNKHDAETAALLADSEKQIKSIDR</sequence>
<feature type="region of interest" description="Disordered" evidence="3">
    <location>
        <begin position="169"/>
        <end position="192"/>
    </location>
</feature>
<proteinExistence type="inferred from homology"/>
<dbReference type="Gene3D" id="3.30.70.3250">
    <property type="entry name" value="Ribonuclease P, Pop5 subunit"/>
    <property type="match status" value="1"/>
</dbReference>
<feature type="region of interest" description="Disordered" evidence="3">
    <location>
        <begin position="212"/>
        <end position="267"/>
    </location>
</feature>
<dbReference type="AlphaFoldDB" id="A0A317XL06"/>
<dbReference type="InParanoid" id="A0A317XL06"/>
<dbReference type="GO" id="GO:0030681">
    <property type="term" value="C:multimeric ribonuclease P complex"/>
    <property type="evidence" value="ECO:0007669"/>
    <property type="project" value="TreeGrafter"/>
</dbReference>
<feature type="compositionally biased region" description="Basic and acidic residues" evidence="3">
    <location>
        <begin position="257"/>
        <end position="267"/>
    </location>
</feature>
<reference evidence="4 5" key="1">
    <citation type="journal article" date="2018" name="Mol. Biol. Evol.">
        <title>Broad Genomic Sampling Reveals a Smut Pathogenic Ancestry of the Fungal Clade Ustilaginomycotina.</title>
        <authorList>
            <person name="Kijpornyongpan T."/>
            <person name="Mondo S.J."/>
            <person name="Barry K."/>
            <person name="Sandor L."/>
            <person name="Lee J."/>
            <person name="Lipzen A."/>
            <person name="Pangilinan J."/>
            <person name="LaButti K."/>
            <person name="Hainaut M."/>
            <person name="Henrissat B."/>
            <person name="Grigoriev I.V."/>
            <person name="Spatafora J.W."/>
            <person name="Aime M.C."/>
        </authorList>
    </citation>
    <scope>NUCLEOTIDE SEQUENCE [LARGE SCALE GENOMIC DNA]</scope>
    <source>
        <strain evidence="4 5">MCA 3645</strain>
    </source>
</reference>
<dbReference type="InterPro" id="IPR002759">
    <property type="entry name" value="Pop5/Rpp14/Rnp2-like"/>
</dbReference>
<protein>
    <submittedName>
        <fullName evidence="4">Uncharacterized protein</fullName>
    </submittedName>
</protein>
<dbReference type="PANTHER" id="PTHR15441">
    <property type="entry name" value="RIBONUCLEASE P PROTEIN SUBUNIT P14"/>
    <property type="match status" value="1"/>
</dbReference>
<name>A0A317XL06_9BASI</name>
<dbReference type="GO" id="GO:0005730">
    <property type="term" value="C:nucleolus"/>
    <property type="evidence" value="ECO:0007669"/>
    <property type="project" value="TreeGrafter"/>
</dbReference>
<dbReference type="OrthoDB" id="2553842at2759"/>
<dbReference type="PANTHER" id="PTHR15441:SF2">
    <property type="entry name" value="RIBONUCLEASE P_MRP PROTEIN SUBUNIT POP5"/>
    <property type="match status" value="1"/>
</dbReference>
<keyword evidence="2" id="KW-0819">tRNA processing</keyword>
<gene>
    <name evidence="4" type="ORF">BCV70DRAFT_217975</name>
</gene>
<dbReference type="SUPFAM" id="SSF160350">
    <property type="entry name" value="Rnp2-like"/>
    <property type="match status" value="1"/>
</dbReference>
<dbReference type="STRING" id="1882483.A0A317XL06"/>
<dbReference type="GO" id="GO:0000172">
    <property type="term" value="C:ribonuclease MRP complex"/>
    <property type="evidence" value="ECO:0007669"/>
    <property type="project" value="TreeGrafter"/>
</dbReference>
<evidence type="ECO:0000313" key="4">
    <source>
        <dbReference type="EMBL" id="PWY99003.1"/>
    </source>
</evidence>
<dbReference type="FunCoup" id="A0A317XL06">
    <property type="interactions" value="110"/>
</dbReference>
<organism evidence="4 5">
    <name type="scientific">Testicularia cyperi</name>
    <dbReference type="NCBI Taxonomy" id="1882483"/>
    <lineage>
        <taxon>Eukaryota</taxon>
        <taxon>Fungi</taxon>
        <taxon>Dikarya</taxon>
        <taxon>Basidiomycota</taxon>
        <taxon>Ustilaginomycotina</taxon>
        <taxon>Ustilaginomycetes</taxon>
        <taxon>Ustilaginales</taxon>
        <taxon>Anthracoideaceae</taxon>
        <taxon>Testicularia</taxon>
    </lineage>
</organism>
<evidence type="ECO:0000313" key="5">
    <source>
        <dbReference type="Proteomes" id="UP000246740"/>
    </source>
</evidence>
<keyword evidence="5" id="KW-1185">Reference proteome</keyword>
<dbReference type="GO" id="GO:0033204">
    <property type="term" value="F:ribonuclease P RNA binding"/>
    <property type="evidence" value="ECO:0007669"/>
    <property type="project" value="TreeGrafter"/>
</dbReference>
<accession>A0A317XL06</accession>